<comment type="caution">
    <text evidence="1">The sequence shown here is derived from an EMBL/GenBank/DDBJ whole genome shotgun (WGS) entry which is preliminary data.</text>
</comment>
<organism evidence="1 2">
    <name type="scientific">Candidatus Scatavimonas merdigallinarum</name>
    <dbReference type="NCBI Taxonomy" id="2840914"/>
    <lineage>
        <taxon>Bacteria</taxon>
        <taxon>Bacillati</taxon>
        <taxon>Bacillota</taxon>
        <taxon>Clostridia</taxon>
        <taxon>Eubacteriales</taxon>
        <taxon>Oscillospiraceae</taxon>
        <taxon>Oscillospiraceae incertae sedis</taxon>
        <taxon>Candidatus Scatavimonas</taxon>
    </lineage>
</organism>
<name>A0A9D0ZJ64_9FIRM</name>
<evidence type="ECO:0000313" key="2">
    <source>
        <dbReference type="Proteomes" id="UP000886787"/>
    </source>
</evidence>
<evidence type="ECO:0000313" key="1">
    <source>
        <dbReference type="EMBL" id="HIQ80386.1"/>
    </source>
</evidence>
<gene>
    <name evidence="1" type="ORF">IAD32_03785</name>
</gene>
<reference evidence="1" key="2">
    <citation type="journal article" date="2021" name="PeerJ">
        <title>Extensive microbial diversity within the chicken gut microbiome revealed by metagenomics and culture.</title>
        <authorList>
            <person name="Gilroy R."/>
            <person name="Ravi A."/>
            <person name="Getino M."/>
            <person name="Pursley I."/>
            <person name="Horton D.L."/>
            <person name="Alikhan N.F."/>
            <person name="Baker D."/>
            <person name="Gharbi K."/>
            <person name="Hall N."/>
            <person name="Watson M."/>
            <person name="Adriaenssens E.M."/>
            <person name="Foster-Nyarko E."/>
            <person name="Jarju S."/>
            <person name="Secka A."/>
            <person name="Antonio M."/>
            <person name="Oren A."/>
            <person name="Chaudhuri R.R."/>
            <person name="La Ragione R."/>
            <person name="Hildebrand F."/>
            <person name="Pallen M.J."/>
        </authorList>
    </citation>
    <scope>NUCLEOTIDE SEQUENCE</scope>
    <source>
        <strain evidence="1">ChiSjej1B19-3389</strain>
    </source>
</reference>
<accession>A0A9D0ZJ64</accession>
<proteinExistence type="predicted"/>
<reference evidence="1" key="1">
    <citation type="submission" date="2020-10" db="EMBL/GenBank/DDBJ databases">
        <authorList>
            <person name="Gilroy R."/>
        </authorList>
    </citation>
    <scope>NUCLEOTIDE SEQUENCE</scope>
    <source>
        <strain evidence="1">ChiSjej1B19-3389</strain>
    </source>
</reference>
<dbReference type="Proteomes" id="UP000886787">
    <property type="component" value="Unassembled WGS sequence"/>
</dbReference>
<dbReference type="AlphaFoldDB" id="A0A9D0ZJ64"/>
<sequence>MKVLQIIGSAVSDAVEYVVEKNRVQAQQNRLRMVMRNEADHINKAYVALGKYYYENLRGKDDTEENRLYCETIDKSTERLKKAADRYRGLMEAQKRVIYDECAVADDDGDITVCCSYDDEDAKQPEEQAEAQQERL</sequence>
<protein>
    <submittedName>
        <fullName evidence="1">Uncharacterized protein</fullName>
    </submittedName>
</protein>
<dbReference type="EMBL" id="DVFW01000021">
    <property type="protein sequence ID" value="HIQ80386.1"/>
    <property type="molecule type" value="Genomic_DNA"/>
</dbReference>